<dbReference type="PANTHER" id="PTHR19370:SF185">
    <property type="entry name" value="NADH-CYTOCHROME B5 REDUCTASE"/>
    <property type="match status" value="1"/>
</dbReference>
<keyword evidence="9" id="KW-1185">Reference proteome</keyword>
<evidence type="ECO:0000256" key="1">
    <source>
        <dbReference type="ARBA" id="ARBA00001974"/>
    </source>
</evidence>
<dbReference type="Pfam" id="PF00970">
    <property type="entry name" value="FAD_binding_6"/>
    <property type="match status" value="1"/>
</dbReference>
<protein>
    <submittedName>
        <fullName evidence="8">Cytochrome-b5 reductase</fullName>
    </submittedName>
</protein>
<dbReference type="Proteomes" id="UP000290809">
    <property type="component" value="Unassembled WGS sequence"/>
</dbReference>
<dbReference type="CDD" id="cd06183">
    <property type="entry name" value="cyt_b5_reduct_like"/>
    <property type="match status" value="1"/>
</dbReference>
<feature type="binding site" evidence="5">
    <location>
        <position position="72"/>
    </location>
    <ligand>
        <name>FAD</name>
        <dbReference type="ChEBI" id="CHEBI:57692"/>
    </ligand>
</feature>
<comment type="cofactor">
    <cofactor evidence="1 5">
        <name>FAD</name>
        <dbReference type="ChEBI" id="CHEBI:57692"/>
    </cofactor>
</comment>
<keyword evidence="6" id="KW-0472">Membrane</keyword>
<evidence type="ECO:0000256" key="6">
    <source>
        <dbReference type="SAM" id="Phobius"/>
    </source>
</evidence>
<keyword evidence="4" id="KW-0560">Oxidoreductase</keyword>
<evidence type="ECO:0000259" key="7">
    <source>
        <dbReference type="PROSITE" id="PS51384"/>
    </source>
</evidence>
<dbReference type="SUPFAM" id="SSF63380">
    <property type="entry name" value="Riboflavin synthase domain-like"/>
    <property type="match status" value="1"/>
</dbReference>
<dbReference type="STRING" id="6184.A0A430Q327"/>
<dbReference type="Pfam" id="PF00175">
    <property type="entry name" value="NAD_binding_1"/>
    <property type="match status" value="1"/>
</dbReference>
<evidence type="ECO:0000313" key="8">
    <source>
        <dbReference type="EMBL" id="RTG82095.1"/>
    </source>
</evidence>
<dbReference type="Gene3D" id="3.40.50.80">
    <property type="entry name" value="Nucleotide-binding domain of ferredoxin-NADP reductase (FNR) module"/>
    <property type="match status" value="1"/>
</dbReference>
<keyword evidence="6" id="KW-0812">Transmembrane</keyword>
<dbReference type="InterPro" id="IPR039261">
    <property type="entry name" value="FNR_nucleotide-bd"/>
</dbReference>
<dbReference type="PANTHER" id="PTHR19370">
    <property type="entry name" value="NADH-CYTOCHROME B5 REDUCTASE"/>
    <property type="match status" value="1"/>
</dbReference>
<dbReference type="EMBL" id="QMKO01002986">
    <property type="protein sequence ID" value="RTG82095.1"/>
    <property type="molecule type" value="Genomic_DNA"/>
</dbReference>
<feature type="binding site" evidence="5">
    <location>
        <position position="169"/>
    </location>
    <ligand>
        <name>FAD</name>
        <dbReference type="ChEBI" id="CHEBI:57692"/>
    </ligand>
</feature>
<dbReference type="PROSITE" id="PS51384">
    <property type="entry name" value="FAD_FR"/>
    <property type="match status" value="1"/>
</dbReference>
<evidence type="ECO:0000256" key="5">
    <source>
        <dbReference type="PIRSR" id="PIRSR601834-1"/>
    </source>
</evidence>
<keyword evidence="6" id="KW-1133">Transmembrane helix</keyword>
<proteinExistence type="predicted"/>
<reference evidence="8 9" key="1">
    <citation type="journal article" date="2019" name="PLoS Pathog.">
        <title>Genome sequence of the bovine parasite Schistosoma bovis Tanzania.</title>
        <authorList>
            <person name="Oey H."/>
            <person name="Zakrzewski M."/>
            <person name="Gobert G."/>
            <person name="Gravermann K."/>
            <person name="Stoye J."/>
            <person name="Jones M."/>
            <person name="Mcmanus D."/>
            <person name="Krause L."/>
        </authorList>
    </citation>
    <scope>NUCLEOTIDE SEQUENCE [LARGE SCALE GENOMIC DNA]</scope>
    <source>
        <strain evidence="8 9">TAN1997</strain>
    </source>
</reference>
<feature type="binding site" evidence="5">
    <location>
        <position position="112"/>
    </location>
    <ligand>
        <name>FAD</name>
        <dbReference type="ChEBI" id="CHEBI:57692"/>
    </ligand>
</feature>
<feature type="transmembrane region" description="Helical" evidence="6">
    <location>
        <begin position="6"/>
        <end position="30"/>
    </location>
</feature>
<evidence type="ECO:0000256" key="4">
    <source>
        <dbReference type="ARBA" id="ARBA00023002"/>
    </source>
</evidence>
<feature type="binding site" evidence="5">
    <location>
        <position position="88"/>
    </location>
    <ligand>
        <name>FAD</name>
        <dbReference type="ChEBI" id="CHEBI:57692"/>
    </ligand>
</feature>
<feature type="domain" description="FAD-binding FR-type" evidence="7">
    <location>
        <begin position="5"/>
        <end position="136"/>
    </location>
</feature>
<evidence type="ECO:0000313" key="9">
    <source>
        <dbReference type="Proteomes" id="UP000290809"/>
    </source>
</evidence>
<dbReference type="PRINTS" id="PR00406">
    <property type="entry name" value="CYTB5RDTASE"/>
</dbReference>
<dbReference type="SUPFAM" id="SSF52343">
    <property type="entry name" value="Ferredoxin reductase-like, C-terminal NADP-linked domain"/>
    <property type="match status" value="1"/>
</dbReference>
<sequence>MTQNTTAVIAVVASVSAVVAISGVVLGLIFRPKKPKRTLVDSDTKIPLRLPFLLGNHVYFSAKIDGNMVVRPYTPITLDTQKGYVDFVIKVSLHIVYKGNVNPKFPKGGVMSQYLASLPIDGFIDVRGPSGKLEYKGCGLFHIKPDLRSSPNPVKVKHVNMICGGSGITPMFQLLSYILQSKDDTTQIAMVFANVVQST</sequence>
<evidence type="ECO:0000256" key="3">
    <source>
        <dbReference type="ARBA" id="ARBA00022827"/>
    </source>
</evidence>
<dbReference type="GO" id="GO:0016491">
    <property type="term" value="F:oxidoreductase activity"/>
    <property type="evidence" value="ECO:0007669"/>
    <property type="project" value="UniProtKB-KW"/>
</dbReference>
<organism evidence="8 9">
    <name type="scientific">Schistosoma bovis</name>
    <name type="common">Blood fluke</name>
    <dbReference type="NCBI Taxonomy" id="6184"/>
    <lineage>
        <taxon>Eukaryota</taxon>
        <taxon>Metazoa</taxon>
        <taxon>Spiralia</taxon>
        <taxon>Lophotrochozoa</taxon>
        <taxon>Platyhelminthes</taxon>
        <taxon>Trematoda</taxon>
        <taxon>Digenea</taxon>
        <taxon>Strigeidida</taxon>
        <taxon>Schistosomatoidea</taxon>
        <taxon>Schistosomatidae</taxon>
        <taxon>Schistosoma</taxon>
    </lineage>
</organism>
<dbReference type="InterPro" id="IPR017927">
    <property type="entry name" value="FAD-bd_FR_type"/>
</dbReference>
<feature type="binding site" evidence="5">
    <location>
        <position position="73"/>
    </location>
    <ligand>
        <name>FAD</name>
        <dbReference type="ChEBI" id="CHEBI:57692"/>
    </ligand>
</feature>
<dbReference type="InterPro" id="IPR017938">
    <property type="entry name" value="Riboflavin_synthase-like_b-brl"/>
</dbReference>
<accession>A0A430Q327</accession>
<keyword evidence="3 5" id="KW-0274">FAD</keyword>
<dbReference type="InterPro" id="IPR001834">
    <property type="entry name" value="CBR-like"/>
</dbReference>
<feature type="binding site" evidence="5">
    <location>
        <position position="71"/>
    </location>
    <ligand>
        <name>FAD</name>
        <dbReference type="ChEBI" id="CHEBI:57692"/>
    </ligand>
</feature>
<evidence type="ECO:0000256" key="2">
    <source>
        <dbReference type="ARBA" id="ARBA00022630"/>
    </source>
</evidence>
<dbReference type="InterPro" id="IPR001433">
    <property type="entry name" value="OxRdtase_FAD/NAD-bd"/>
</dbReference>
<dbReference type="AlphaFoldDB" id="A0A430Q327"/>
<dbReference type="Gene3D" id="2.40.30.10">
    <property type="entry name" value="Translation factors"/>
    <property type="match status" value="1"/>
</dbReference>
<feature type="binding site" evidence="5">
    <location>
        <position position="90"/>
    </location>
    <ligand>
        <name>FAD</name>
        <dbReference type="ChEBI" id="CHEBI:57692"/>
    </ligand>
</feature>
<dbReference type="GO" id="GO:0071949">
    <property type="term" value="F:FAD binding"/>
    <property type="evidence" value="ECO:0007669"/>
    <property type="project" value="TreeGrafter"/>
</dbReference>
<gene>
    <name evidence="8" type="ORF">DC041_0004426</name>
</gene>
<comment type="caution">
    <text evidence="8">The sequence shown here is derived from an EMBL/GenBank/DDBJ whole genome shotgun (WGS) entry which is preliminary data.</text>
</comment>
<feature type="binding site" evidence="5">
    <location>
        <position position="111"/>
    </location>
    <ligand>
        <name>FAD</name>
        <dbReference type="ChEBI" id="CHEBI:57692"/>
    </ligand>
</feature>
<dbReference type="InterPro" id="IPR008333">
    <property type="entry name" value="Cbr1-like_FAD-bd_dom"/>
</dbReference>
<name>A0A430Q327_SCHBO</name>
<keyword evidence="2 5" id="KW-0285">Flavoprotein</keyword>